<keyword evidence="2" id="KW-1185">Reference proteome</keyword>
<gene>
    <name evidence="1" type="ORF">HK100_001767</name>
</gene>
<feature type="non-terminal residue" evidence="1">
    <location>
        <position position="81"/>
    </location>
</feature>
<comment type="caution">
    <text evidence="1">The sequence shown here is derived from an EMBL/GenBank/DDBJ whole genome shotgun (WGS) entry which is preliminary data.</text>
</comment>
<name>A0AAD5SWD9_9FUNG</name>
<dbReference type="AlphaFoldDB" id="A0AAD5SWD9"/>
<evidence type="ECO:0000313" key="2">
    <source>
        <dbReference type="Proteomes" id="UP001211907"/>
    </source>
</evidence>
<protein>
    <submittedName>
        <fullName evidence="1">Uncharacterized protein</fullName>
    </submittedName>
</protein>
<evidence type="ECO:0000313" key="1">
    <source>
        <dbReference type="EMBL" id="KAJ3114108.1"/>
    </source>
</evidence>
<dbReference type="Proteomes" id="UP001211907">
    <property type="component" value="Unassembled WGS sequence"/>
</dbReference>
<sequence length="81" mass="8925">MLAIFGMLAFAQESEIESTVKTAVTTPFTTTTTTTTIVYQPPEITDLWIGPIDITALFHGFSTCTQTCFEDIPNFVEPTTE</sequence>
<dbReference type="EMBL" id="JADGJH010001395">
    <property type="protein sequence ID" value="KAJ3114108.1"/>
    <property type="molecule type" value="Genomic_DNA"/>
</dbReference>
<organism evidence="1 2">
    <name type="scientific">Physocladia obscura</name>
    <dbReference type="NCBI Taxonomy" id="109957"/>
    <lineage>
        <taxon>Eukaryota</taxon>
        <taxon>Fungi</taxon>
        <taxon>Fungi incertae sedis</taxon>
        <taxon>Chytridiomycota</taxon>
        <taxon>Chytridiomycota incertae sedis</taxon>
        <taxon>Chytridiomycetes</taxon>
        <taxon>Chytridiales</taxon>
        <taxon>Chytriomycetaceae</taxon>
        <taxon>Physocladia</taxon>
    </lineage>
</organism>
<reference evidence="1" key="1">
    <citation type="submission" date="2020-05" db="EMBL/GenBank/DDBJ databases">
        <title>Phylogenomic resolution of chytrid fungi.</title>
        <authorList>
            <person name="Stajich J.E."/>
            <person name="Amses K."/>
            <person name="Simmons R."/>
            <person name="Seto K."/>
            <person name="Myers J."/>
            <person name="Bonds A."/>
            <person name="Quandt C.A."/>
            <person name="Barry K."/>
            <person name="Liu P."/>
            <person name="Grigoriev I."/>
            <person name="Longcore J.E."/>
            <person name="James T.Y."/>
        </authorList>
    </citation>
    <scope>NUCLEOTIDE SEQUENCE</scope>
    <source>
        <strain evidence="1">JEL0513</strain>
    </source>
</reference>
<accession>A0AAD5SWD9</accession>
<proteinExistence type="predicted"/>